<keyword evidence="1" id="KW-0805">Transcription regulation</keyword>
<keyword evidence="3" id="KW-0804">Transcription</keyword>
<dbReference type="Pfam" id="PF00249">
    <property type="entry name" value="Myb_DNA-binding"/>
    <property type="match status" value="1"/>
</dbReference>
<dbReference type="PANTHER" id="PTHR46621:SF1">
    <property type="entry name" value="SNRNA-ACTIVATING PROTEIN COMPLEX SUBUNIT 4"/>
    <property type="match status" value="1"/>
</dbReference>
<gene>
    <name evidence="7" type="ORF">M9Y10_008664</name>
</gene>
<keyword evidence="8" id="KW-1185">Reference proteome</keyword>
<name>A0ABR2IYQ5_9EUKA</name>
<evidence type="ECO:0000313" key="8">
    <source>
        <dbReference type="Proteomes" id="UP001470230"/>
    </source>
</evidence>
<reference evidence="7 8" key="1">
    <citation type="submission" date="2024-04" db="EMBL/GenBank/DDBJ databases">
        <title>Tritrichomonas musculus Genome.</title>
        <authorList>
            <person name="Alves-Ferreira E."/>
            <person name="Grigg M."/>
            <person name="Lorenzi H."/>
            <person name="Galac M."/>
        </authorList>
    </citation>
    <scope>NUCLEOTIDE SEQUENCE [LARGE SCALE GENOMIC DNA]</scope>
    <source>
        <strain evidence="7 8">EAF2021</strain>
    </source>
</reference>
<evidence type="ECO:0008006" key="9">
    <source>
        <dbReference type="Google" id="ProtNLM"/>
    </source>
</evidence>
<evidence type="ECO:0000256" key="3">
    <source>
        <dbReference type="ARBA" id="ARBA00023163"/>
    </source>
</evidence>
<organism evidence="7 8">
    <name type="scientific">Tritrichomonas musculus</name>
    <dbReference type="NCBI Taxonomy" id="1915356"/>
    <lineage>
        <taxon>Eukaryota</taxon>
        <taxon>Metamonada</taxon>
        <taxon>Parabasalia</taxon>
        <taxon>Tritrichomonadida</taxon>
        <taxon>Tritrichomonadidae</taxon>
        <taxon>Tritrichomonas</taxon>
    </lineage>
</organism>
<protein>
    <recommendedName>
        <fullName evidence="9">Myb-like DNA-binding domain containing protein</fullName>
    </recommendedName>
</protein>
<evidence type="ECO:0000313" key="7">
    <source>
        <dbReference type="EMBL" id="KAK8870777.1"/>
    </source>
</evidence>
<sequence length="148" mass="17219">MNNSFHFFLMNIPNITKGRIEIKRRTKFTKEEDDKLKEVAKKEGRKNWTKISREMGSRTAKECKDRWENYLTSEIPISANSSNEIKRAMIEIMNMENLNEICTDIEDNEGKVVICADEEDNESPPMNENDIFVDSISIDNFTGSIDFI</sequence>
<dbReference type="PANTHER" id="PTHR46621">
    <property type="entry name" value="SNRNA-ACTIVATING PROTEIN COMPLEX SUBUNIT 4"/>
    <property type="match status" value="1"/>
</dbReference>
<comment type="caution">
    <text evidence="7">The sequence shown here is derived from an EMBL/GenBank/DDBJ whole genome shotgun (WGS) entry which is preliminary data.</text>
</comment>
<dbReference type="Proteomes" id="UP001470230">
    <property type="component" value="Unassembled WGS sequence"/>
</dbReference>
<feature type="domain" description="Myb-like" evidence="5">
    <location>
        <begin position="24"/>
        <end position="71"/>
    </location>
</feature>
<dbReference type="SMART" id="SM00717">
    <property type="entry name" value="SANT"/>
    <property type="match status" value="1"/>
</dbReference>
<dbReference type="EMBL" id="JAPFFF010000014">
    <property type="protein sequence ID" value="KAK8870777.1"/>
    <property type="molecule type" value="Genomic_DNA"/>
</dbReference>
<dbReference type="InterPro" id="IPR017930">
    <property type="entry name" value="Myb_dom"/>
</dbReference>
<dbReference type="InterPro" id="IPR009057">
    <property type="entry name" value="Homeodomain-like_sf"/>
</dbReference>
<evidence type="ECO:0000259" key="5">
    <source>
        <dbReference type="PROSITE" id="PS50090"/>
    </source>
</evidence>
<dbReference type="InterPro" id="IPR001005">
    <property type="entry name" value="SANT/Myb"/>
</dbReference>
<feature type="domain" description="HTH myb-type" evidence="6">
    <location>
        <begin position="20"/>
        <end position="75"/>
    </location>
</feature>
<keyword evidence="2" id="KW-0238">DNA-binding</keyword>
<dbReference type="SUPFAM" id="SSF46689">
    <property type="entry name" value="Homeodomain-like"/>
    <property type="match status" value="1"/>
</dbReference>
<dbReference type="PROSITE" id="PS50090">
    <property type="entry name" value="MYB_LIKE"/>
    <property type="match status" value="1"/>
</dbReference>
<dbReference type="InterPro" id="IPR051575">
    <property type="entry name" value="Myb-like_DNA-bd"/>
</dbReference>
<dbReference type="Gene3D" id="1.10.10.60">
    <property type="entry name" value="Homeodomain-like"/>
    <property type="match status" value="1"/>
</dbReference>
<evidence type="ECO:0000256" key="2">
    <source>
        <dbReference type="ARBA" id="ARBA00023125"/>
    </source>
</evidence>
<accession>A0ABR2IYQ5</accession>
<evidence type="ECO:0000256" key="1">
    <source>
        <dbReference type="ARBA" id="ARBA00023015"/>
    </source>
</evidence>
<dbReference type="CDD" id="cd00167">
    <property type="entry name" value="SANT"/>
    <property type="match status" value="1"/>
</dbReference>
<evidence type="ECO:0000259" key="6">
    <source>
        <dbReference type="PROSITE" id="PS51294"/>
    </source>
</evidence>
<evidence type="ECO:0000256" key="4">
    <source>
        <dbReference type="ARBA" id="ARBA00023242"/>
    </source>
</evidence>
<keyword evidence="4" id="KW-0539">Nucleus</keyword>
<dbReference type="PROSITE" id="PS51294">
    <property type="entry name" value="HTH_MYB"/>
    <property type="match status" value="1"/>
</dbReference>
<proteinExistence type="predicted"/>